<protein>
    <submittedName>
        <fullName evidence="6">ABC transporter ATP-binding protein</fullName>
    </submittedName>
</protein>
<comment type="similarity">
    <text evidence="1">Belongs to the ABC transporter superfamily.</text>
</comment>
<dbReference type="SUPFAM" id="SSF50331">
    <property type="entry name" value="MOP-like"/>
    <property type="match status" value="1"/>
</dbReference>
<dbReference type="InterPro" id="IPR047641">
    <property type="entry name" value="ABC_transpr_MalK/UgpC-like"/>
</dbReference>
<dbReference type="InterPro" id="IPR003593">
    <property type="entry name" value="AAA+_ATPase"/>
</dbReference>
<keyword evidence="2" id="KW-0813">Transport</keyword>
<dbReference type="SMART" id="SM00382">
    <property type="entry name" value="AAA"/>
    <property type="match status" value="1"/>
</dbReference>
<dbReference type="Gene3D" id="2.40.50.100">
    <property type="match status" value="1"/>
</dbReference>
<dbReference type="SUPFAM" id="SSF52540">
    <property type="entry name" value="P-loop containing nucleoside triphosphate hydrolases"/>
    <property type="match status" value="1"/>
</dbReference>
<feature type="domain" description="ABC transporter" evidence="5">
    <location>
        <begin position="4"/>
        <end position="234"/>
    </location>
</feature>
<dbReference type="PANTHER" id="PTHR43875">
    <property type="entry name" value="MALTODEXTRIN IMPORT ATP-BINDING PROTEIN MSMX"/>
    <property type="match status" value="1"/>
</dbReference>
<reference evidence="7" key="1">
    <citation type="submission" date="2023-08" db="EMBL/GenBank/DDBJ databases">
        <title>Rhodospirillaceae gen. nov., a novel taxon isolated from the Yangtze River Yuezi River estuary sludge.</title>
        <authorList>
            <person name="Ruan L."/>
        </authorList>
    </citation>
    <scope>NUCLEOTIDE SEQUENCE [LARGE SCALE GENOMIC DNA]</scope>
    <source>
        <strain evidence="7">R-7</strain>
    </source>
</reference>
<keyword evidence="7" id="KW-1185">Reference proteome</keyword>
<dbReference type="Pfam" id="PF08402">
    <property type="entry name" value="TOBE_2"/>
    <property type="match status" value="1"/>
</dbReference>
<evidence type="ECO:0000313" key="6">
    <source>
        <dbReference type="EMBL" id="MDQ7250329.1"/>
    </source>
</evidence>
<evidence type="ECO:0000256" key="4">
    <source>
        <dbReference type="ARBA" id="ARBA00022840"/>
    </source>
</evidence>
<organism evidence="6 7">
    <name type="scientific">Dongia sedimenti</name>
    <dbReference type="NCBI Taxonomy" id="3064282"/>
    <lineage>
        <taxon>Bacteria</taxon>
        <taxon>Pseudomonadati</taxon>
        <taxon>Pseudomonadota</taxon>
        <taxon>Alphaproteobacteria</taxon>
        <taxon>Rhodospirillales</taxon>
        <taxon>Dongiaceae</taxon>
        <taxon>Dongia</taxon>
    </lineage>
</organism>
<dbReference type="InterPro" id="IPR027417">
    <property type="entry name" value="P-loop_NTPase"/>
</dbReference>
<dbReference type="Pfam" id="PF00005">
    <property type="entry name" value="ABC_tran"/>
    <property type="match status" value="1"/>
</dbReference>
<dbReference type="InterPro" id="IPR013611">
    <property type="entry name" value="Transp-assoc_OB_typ2"/>
</dbReference>
<dbReference type="PROSITE" id="PS50893">
    <property type="entry name" value="ABC_TRANSPORTER_2"/>
    <property type="match status" value="1"/>
</dbReference>
<dbReference type="InterPro" id="IPR008995">
    <property type="entry name" value="Mo/tungstate-bd_C_term_dom"/>
</dbReference>
<dbReference type="GO" id="GO:0005524">
    <property type="term" value="F:ATP binding"/>
    <property type="evidence" value="ECO:0007669"/>
    <property type="project" value="UniProtKB-KW"/>
</dbReference>
<dbReference type="PANTHER" id="PTHR43875:SF1">
    <property type="entry name" value="OSMOPROTECTIVE COMPOUNDS UPTAKE ATP-BINDING PROTEIN GGTA"/>
    <property type="match status" value="1"/>
</dbReference>
<dbReference type="InterPro" id="IPR003439">
    <property type="entry name" value="ABC_transporter-like_ATP-bd"/>
</dbReference>
<comment type="caution">
    <text evidence="6">The sequence shown here is derived from an EMBL/GenBank/DDBJ whole genome shotgun (WGS) entry which is preliminary data.</text>
</comment>
<evidence type="ECO:0000259" key="5">
    <source>
        <dbReference type="PROSITE" id="PS50893"/>
    </source>
</evidence>
<keyword evidence="3" id="KW-0547">Nucleotide-binding</keyword>
<dbReference type="EMBL" id="JAUYVI010000007">
    <property type="protein sequence ID" value="MDQ7250329.1"/>
    <property type="molecule type" value="Genomic_DNA"/>
</dbReference>
<evidence type="ECO:0000313" key="7">
    <source>
        <dbReference type="Proteomes" id="UP001230156"/>
    </source>
</evidence>
<keyword evidence="4 6" id="KW-0067">ATP-binding</keyword>
<evidence type="ECO:0000256" key="2">
    <source>
        <dbReference type="ARBA" id="ARBA00022448"/>
    </source>
</evidence>
<proteinExistence type="inferred from homology"/>
<dbReference type="Proteomes" id="UP001230156">
    <property type="component" value="Unassembled WGS sequence"/>
</dbReference>
<dbReference type="RefSeq" id="WP_379959462.1">
    <property type="nucleotide sequence ID" value="NZ_JAUYVI010000007.1"/>
</dbReference>
<evidence type="ECO:0000256" key="3">
    <source>
        <dbReference type="ARBA" id="ARBA00022741"/>
    </source>
</evidence>
<dbReference type="InterPro" id="IPR012340">
    <property type="entry name" value="NA-bd_OB-fold"/>
</dbReference>
<sequence length="362" mass="39549">MSTIEIRKLTKKFGDFVAVRDADLSVAAGEVVCLLGPSGCGKTTTLRMIAGLERATAGDVVIAGQRMNDLSPEKRNIAMVFQFYALYPALTVGQNIAMPLHYEKVGKAEMETRVNKVADILHLREVLDRLPGQISEGEKQRIAVARAIVRDPNCFLFDEPLSRLDVELRHSMRGQIKGVLSNLSKATVIVTHDQLEALTMADRIAIMRDGLIEQVGSPHEVFAKPANVFVASFIGTPQMNLIEAQFKGYNNGKAKVVFDQQDVDLSVDPAVANLAPGKVTVGVRPRAFTVVSQDTQDTIEALAELIEPMGAETLIHARTNTGSDIRVVVARHNRVKTGEVLHLIPDRAQTHVFAEDGRAVRA</sequence>
<gene>
    <name evidence="6" type="ORF">Q8A70_21750</name>
</gene>
<evidence type="ECO:0000256" key="1">
    <source>
        <dbReference type="ARBA" id="ARBA00005417"/>
    </source>
</evidence>
<name>A0ABU0YRH7_9PROT</name>
<accession>A0ABU0YRH7</accession>
<dbReference type="Gene3D" id="3.40.50.300">
    <property type="entry name" value="P-loop containing nucleotide triphosphate hydrolases"/>
    <property type="match status" value="1"/>
</dbReference>
<dbReference type="Gene3D" id="2.40.50.140">
    <property type="entry name" value="Nucleic acid-binding proteins"/>
    <property type="match status" value="1"/>
</dbReference>